<dbReference type="EMBL" id="CAJOBC010000709">
    <property type="protein sequence ID" value="CAF3617364.1"/>
    <property type="molecule type" value="Genomic_DNA"/>
</dbReference>
<dbReference type="EMBL" id="CAJOBA010044225">
    <property type="protein sequence ID" value="CAF4160999.1"/>
    <property type="molecule type" value="Genomic_DNA"/>
</dbReference>
<proteinExistence type="predicted"/>
<dbReference type="Proteomes" id="UP000663829">
    <property type="component" value="Unassembled WGS sequence"/>
</dbReference>
<dbReference type="EMBL" id="CAJNOQ010000707">
    <property type="protein sequence ID" value="CAF0830172.1"/>
    <property type="molecule type" value="Genomic_DNA"/>
</dbReference>
<sequence length="143" mass="16103">MTSWLVPPSSPTGNSRRIELAGIDLWIFARTDKVFVYPSELDIDRLKDALSRTLSVWPLVAGRFLLLDGGHYSIEMSDNPIPITYAENTDLATWPANLNIVAELHHNPLVPFIDEVQIITLLHGSQDEPLFRLKLTRLVQSGE</sequence>
<dbReference type="Proteomes" id="UP000677228">
    <property type="component" value="Unassembled WGS sequence"/>
</dbReference>
<dbReference type="Proteomes" id="UP000682733">
    <property type="component" value="Unassembled WGS sequence"/>
</dbReference>
<evidence type="ECO:0000313" key="2">
    <source>
        <dbReference type="EMBL" id="CAF1350412.1"/>
    </source>
</evidence>
<dbReference type="Gene3D" id="3.30.559.10">
    <property type="entry name" value="Chloramphenicol acetyltransferase-like domain"/>
    <property type="match status" value="1"/>
</dbReference>
<comment type="caution">
    <text evidence="1">The sequence shown here is derived from an EMBL/GenBank/DDBJ whole genome shotgun (WGS) entry which is preliminary data.</text>
</comment>
<name>A0A813UP53_9BILA</name>
<dbReference type="EMBL" id="CAJNOK010022588">
    <property type="protein sequence ID" value="CAF1350412.1"/>
    <property type="molecule type" value="Genomic_DNA"/>
</dbReference>
<evidence type="ECO:0000313" key="1">
    <source>
        <dbReference type="EMBL" id="CAF0830172.1"/>
    </source>
</evidence>
<evidence type="ECO:0000313" key="4">
    <source>
        <dbReference type="EMBL" id="CAF4160999.1"/>
    </source>
</evidence>
<gene>
    <name evidence="1" type="ORF">GPM918_LOCUS5011</name>
    <name evidence="2" type="ORF">OVA965_LOCUS30771</name>
    <name evidence="3" type="ORF">SRO942_LOCUS5019</name>
    <name evidence="4" type="ORF">TMI583_LOCUS31579</name>
</gene>
<dbReference type="OrthoDB" id="1862401at2759"/>
<organism evidence="1 5">
    <name type="scientific">Didymodactylos carnosus</name>
    <dbReference type="NCBI Taxonomy" id="1234261"/>
    <lineage>
        <taxon>Eukaryota</taxon>
        <taxon>Metazoa</taxon>
        <taxon>Spiralia</taxon>
        <taxon>Gnathifera</taxon>
        <taxon>Rotifera</taxon>
        <taxon>Eurotatoria</taxon>
        <taxon>Bdelloidea</taxon>
        <taxon>Philodinida</taxon>
        <taxon>Philodinidae</taxon>
        <taxon>Didymodactylos</taxon>
    </lineage>
</organism>
<protein>
    <submittedName>
        <fullName evidence="1">Uncharacterized protein</fullName>
    </submittedName>
</protein>
<evidence type="ECO:0000313" key="3">
    <source>
        <dbReference type="EMBL" id="CAF3617364.1"/>
    </source>
</evidence>
<keyword evidence="5" id="KW-1185">Reference proteome</keyword>
<dbReference type="InterPro" id="IPR023213">
    <property type="entry name" value="CAT-like_dom_sf"/>
</dbReference>
<dbReference type="Proteomes" id="UP000681722">
    <property type="component" value="Unassembled WGS sequence"/>
</dbReference>
<evidence type="ECO:0000313" key="5">
    <source>
        <dbReference type="Proteomes" id="UP000663829"/>
    </source>
</evidence>
<dbReference type="AlphaFoldDB" id="A0A813UP53"/>
<accession>A0A813UP53</accession>
<reference evidence="1" key="1">
    <citation type="submission" date="2021-02" db="EMBL/GenBank/DDBJ databases">
        <authorList>
            <person name="Nowell W R."/>
        </authorList>
    </citation>
    <scope>NUCLEOTIDE SEQUENCE</scope>
</reference>